<reference evidence="1 2" key="1">
    <citation type="journal article" date="2022" name="Hortic Res">
        <title>A haplotype resolved chromosomal level avocado genome allows analysis of novel avocado genes.</title>
        <authorList>
            <person name="Nath O."/>
            <person name="Fletcher S.J."/>
            <person name="Hayward A."/>
            <person name="Shaw L.M."/>
            <person name="Masouleh A.K."/>
            <person name="Furtado A."/>
            <person name="Henry R.J."/>
            <person name="Mitter N."/>
        </authorList>
    </citation>
    <scope>NUCLEOTIDE SEQUENCE [LARGE SCALE GENOMIC DNA]</scope>
    <source>
        <strain evidence="2">cv. Hass</strain>
    </source>
</reference>
<dbReference type="EMBL" id="CM056812">
    <property type="protein sequence ID" value="KAJ8618616.1"/>
    <property type="molecule type" value="Genomic_DNA"/>
</dbReference>
<proteinExistence type="predicted"/>
<keyword evidence="2" id="KW-1185">Reference proteome</keyword>
<evidence type="ECO:0000313" key="1">
    <source>
        <dbReference type="EMBL" id="KAJ8618616.1"/>
    </source>
</evidence>
<accession>A0ACC2KC11</accession>
<organism evidence="1 2">
    <name type="scientific">Persea americana</name>
    <name type="common">Avocado</name>
    <dbReference type="NCBI Taxonomy" id="3435"/>
    <lineage>
        <taxon>Eukaryota</taxon>
        <taxon>Viridiplantae</taxon>
        <taxon>Streptophyta</taxon>
        <taxon>Embryophyta</taxon>
        <taxon>Tracheophyta</taxon>
        <taxon>Spermatophyta</taxon>
        <taxon>Magnoliopsida</taxon>
        <taxon>Magnoliidae</taxon>
        <taxon>Laurales</taxon>
        <taxon>Lauraceae</taxon>
        <taxon>Persea</taxon>
    </lineage>
</organism>
<sequence>MESGLSIFETFMRQSSFKSLFRKKSVEASDSNRIPQLSPIANSVVTRCSRILQVSTEDLQHGFEAEMSQRLKEPSNYARNLLEYCAYKALHVETKRPDHLADKEFHKLTFDMMLAWEAPGFESESPSKETAPCNSSELDDEDGGSLFYSDSTNMAVQVDDKKTVGPEAFARIAPACPLVADIITVHNLFDALTSSSGGQLHFLIYDKYLGSLSKVIKSAKSSSVQASASNLALAKGEIILDVDGTVPTQPVLQHVGITAWPGRLTLTNRALYFEAFGVGSYDKPVIYDLEMDLRQVLKRELTGPLGARLFDKAIMYKSTSIAEPVYLEFPEFKGNSRRDYWLAISHEILYAHRFIRKFNLEGIQQAEALSKATLGIFRYHAVREAFHIIPSHFNTLLAFALAENLPGGDMILETLATRLELLTTQTRSPVAMGTSSDRMKLQSLLSPFSLLTLTRLGFPLLKEADVTREAEFQVGDVCVGEINPLEIAVKQSKFDSSKAVAAQATVDQVKVEGIDTNVAVMKELLFPVIELLRRIHFLALWEDSFKSTTFLLVTCYAIYRGWVKFVLPCILLFLAAFMLWCKHLGKRKSLEPFKVTTPPNRHAVEQLISLQEAITQFEALIQDGNIVLLKLRALLFASFPQATDKLAMFLVIGAAVFAFMPLKHLIMLMFMEAFTREMPLRKLSSDRLIRRLKEWWIRIPAAPVQLIERKAARNLLP</sequence>
<comment type="caution">
    <text evidence="1">The sequence shown here is derived from an EMBL/GenBank/DDBJ whole genome shotgun (WGS) entry which is preliminary data.</text>
</comment>
<name>A0ACC2KC11_PERAE</name>
<protein>
    <submittedName>
        <fullName evidence="1">Uncharacterized protein</fullName>
    </submittedName>
</protein>
<gene>
    <name evidence="1" type="ORF">MRB53_014802</name>
</gene>
<evidence type="ECO:0000313" key="2">
    <source>
        <dbReference type="Proteomes" id="UP001234297"/>
    </source>
</evidence>
<dbReference type="Proteomes" id="UP001234297">
    <property type="component" value="Chromosome 4"/>
</dbReference>